<gene>
    <name evidence="1" type="ORF">AQI70_09560</name>
</gene>
<organism evidence="1 2">
    <name type="scientific">Streptomyces curacoi</name>
    <dbReference type="NCBI Taxonomy" id="146536"/>
    <lineage>
        <taxon>Bacteria</taxon>
        <taxon>Bacillati</taxon>
        <taxon>Actinomycetota</taxon>
        <taxon>Actinomycetes</taxon>
        <taxon>Kitasatosporales</taxon>
        <taxon>Streptomycetaceae</taxon>
        <taxon>Streptomyces</taxon>
    </lineage>
</organism>
<evidence type="ECO:0000313" key="1">
    <source>
        <dbReference type="EMBL" id="KUM79593.1"/>
    </source>
</evidence>
<dbReference type="RefSeq" id="WP_062146381.1">
    <property type="nucleotide sequence ID" value="NZ_KQ947985.1"/>
</dbReference>
<comment type="caution">
    <text evidence="1">The sequence shown here is derived from an EMBL/GenBank/DDBJ whole genome shotgun (WGS) entry which is preliminary data.</text>
</comment>
<sequence length="63" mass="6958">MSDRCPAISDLSPLASTRLTDLHLSWAGSVLDWIDDAPRMPGVEVLRAEWYTDVFPDAEIVVG</sequence>
<protein>
    <submittedName>
        <fullName evidence="1">Uncharacterized protein</fullName>
    </submittedName>
</protein>
<dbReference type="STRING" id="146536.AQI70_09560"/>
<dbReference type="EMBL" id="LMWJ01000005">
    <property type="protein sequence ID" value="KUM79593.1"/>
    <property type="molecule type" value="Genomic_DNA"/>
</dbReference>
<name>A0A124H5Q6_9ACTN</name>
<dbReference type="AlphaFoldDB" id="A0A124H5Q6"/>
<reference evidence="1 2" key="1">
    <citation type="submission" date="2015-10" db="EMBL/GenBank/DDBJ databases">
        <title>Draft genome sequence of Streptomyces curacoi DSM 40107, type strain for the species Streptomyces curacoi.</title>
        <authorList>
            <person name="Ruckert C."/>
            <person name="Winkler A."/>
            <person name="Kalinowski J."/>
            <person name="Kampfer P."/>
            <person name="Glaeser S."/>
        </authorList>
    </citation>
    <scope>NUCLEOTIDE SEQUENCE [LARGE SCALE GENOMIC DNA]</scope>
    <source>
        <strain evidence="1 2">DSM 40107</strain>
    </source>
</reference>
<evidence type="ECO:0000313" key="2">
    <source>
        <dbReference type="Proteomes" id="UP000054024"/>
    </source>
</evidence>
<keyword evidence="2" id="KW-1185">Reference proteome</keyword>
<accession>A0A124H5Q6</accession>
<dbReference type="Proteomes" id="UP000054024">
    <property type="component" value="Unassembled WGS sequence"/>
</dbReference>
<proteinExistence type="predicted"/>